<name>A0A7D5M341_9ARCH</name>
<reference evidence="2 3" key="1">
    <citation type="submission" date="2018-02" db="EMBL/GenBank/DDBJ databases">
        <title>Complete genome of Nitrosopumilus cobalaminigenes HCA1.</title>
        <authorList>
            <person name="Qin W."/>
            <person name="Zheng Y."/>
            <person name="Stahl D.A."/>
        </authorList>
    </citation>
    <scope>NUCLEOTIDE SEQUENCE [LARGE SCALE GENOMIC DNA]</scope>
    <source>
        <strain evidence="2 3">HCA1</strain>
    </source>
</reference>
<dbReference type="AlphaFoldDB" id="A0A7D5M341"/>
<dbReference type="KEGG" id="ncl:C5F47_08795"/>
<keyword evidence="3" id="KW-1185">Reference proteome</keyword>
<dbReference type="Proteomes" id="UP000509771">
    <property type="component" value="Chromosome"/>
</dbReference>
<accession>A0A7D5M341</accession>
<proteinExistence type="predicted"/>
<feature type="coiled-coil region" evidence="1">
    <location>
        <begin position="35"/>
        <end position="109"/>
    </location>
</feature>
<evidence type="ECO:0000313" key="3">
    <source>
        <dbReference type="Proteomes" id="UP000509771"/>
    </source>
</evidence>
<dbReference type="OrthoDB" id="3149at2157"/>
<organism evidence="2 3">
    <name type="scientific">Nitrosopumilus cobalaminigenes</name>
    <dbReference type="NCBI Taxonomy" id="1470066"/>
    <lineage>
        <taxon>Archaea</taxon>
        <taxon>Nitrososphaerota</taxon>
        <taxon>Nitrososphaeria</taxon>
        <taxon>Nitrosopumilales</taxon>
        <taxon>Nitrosopumilaceae</taxon>
        <taxon>Nitrosopumilus</taxon>
    </lineage>
</organism>
<dbReference type="GeneID" id="56060157"/>
<dbReference type="EMBL" id="CP026993">
    <property type="protein sequence ID" value="QLH03627.1"/>
    <property type="molecule type" value="Genomic_DNA"/>
</dbReference>
<keyword evidence="1" id="KW-0175">Coiled coil</keyword>
<protein>
    <submittedName>
        <fullName evidence="2">Uncharacterized protein</fullName>
    </submittedName>
</protein>
<evidence type="ECO:0000256" key="1">
    <source>
        <dbReference type="SAM" id="Coils"/>
    </source>
</evidence>
<gene>
    <name evidence="2" type="ORF">C5F47_08795</name>
</gene>
<dbReference type="RefSeq" id="WP_179360746.1">
    <property type="nucleotide sequence ID" value="NZ_CP026993.1"/>
</dbReference>
<evidence type="ECO:0000313" key="2">
    <source>
        <dbReference type="EMBL" id="QLH03627.1"/>
    </source>
</evidence>
<sequence>MRLTFIILIAVLAIGSIVIALGYLSTPEYLDVPEISSQYDKLEKYKNELEKINQHNQDVLEDLENQIKNSDDIHLDQINEEIKVIKRVIEENKAELEQVIIKLSQMESNP</sequence>